<sequence length="79" mass="8953">MVQEEIDHQDRVIKLYSYQVNPASGLLDVLELPHLRYQNSLSTLEVVVKVQFYCTLSAVPAVINVITSISVFIKQIGYD</sequence>
<accession>A0A4Y3HZH9</accession>
<feature type="transmembrane region" description="Helical" evidence="1">
    <location>
        <begin position="50"/>
        <end position="73"/>
    </location>
</feature>
<dbReference type="AlphaFoldDB" id="A0A4Y3HZH9"/>
<gene>
    <name evidence="2" type="ORF">VIN01S_27960</name>
</gene>
<keyword evidence="1" id="KW-0812">Transmembrane</keyword>
<name>A0A4Y3HZH9_9VIBR</name>
<proteinExistence type="predicted"/>
<evidence type="ECO:0000313" key="2">
    <source>
        <dbReference type="EMBL" id="GEA51992.1"/>
    </source>
</evidence>
<keyword evidence="3" id="KW-1185">Reference proteome</keyword>
<dbReference type="EMBL" id="BJLF01000014">
    <property type="protein sequence ID" value="GEA51992.1"/>
    <property type="molecule type" value="Genomic_DNA"/>
</dbReference>
<keyword evidence="1" id="KW-1133">Transmembrane helix</keyword>
<evidence type="ECO:0000313" key="3">
    <source>
        <dbReference type="Proteomes" id="UP000318717"/>
    </source>
</evidence>
<organism evidence="2 3">
    <name type="scientific">Vibrio inusitatus NBRC 102082</name>
    <dbReference type="NCBI Taxonomy" id="1219070"/>
    <lineage>
        <taxon>Bacteria</taxon>
        <taxon>Pseudomonadati</taxon>
        <taxon>Pseudomonadota</taxon>
        <taxon>Gammaproteobacteria</taxon>
        <taxon>Vibrionales</taxon>
        <taxon>Vibrionaceae</taxon>
        <taxon>Vibrio</taxon>
    </lineage>
</organism>
<keyword evidence="1" id="KW-0472">Membrane</keyword>
<protein>
    <submittedName>
        <fullName evidence="2">Uncharacterized protein</fullName>
    </submittedName>
</protein>
<evidence type="ECO:0000256" key="1">
    <source>
        <dbReference type="SAM" id="Phobius"/>
    </source>
</evidence>
<reference evidence="2 3" key="1">
    <citation type="submission" date="2019-06" db="EMBL/GenBank/DDBJ databases">
        <title>Whole genome shotgun sequence of Vibrio inusitatus NBRC 102082.</title>
        <authorList>
            <person name="Hosoyama A."/>
            <person name="Uohara A."/>
            <person name="Ohji S."/>
            <person name="Ichikawa N."/>
        </authorList>
    </citation>
    <scope>NUCLEOTIDE SEQUENCE [LARGE SCALE GENOMIC DNA]</scope>
    <source>
        <strain evidence="2 3">NBRC 102082</strain>
    </source>
</reference>
<dbReference type="Proteomes" id="UP000318717">
    <property type="component" value="Unassembled WGS sequence"/>
</dbReference>
<comment type="caution">
    <text evidence="2">The sequence shown here is derived from an EMBL/GenBank/DDBJ whole genome shotgun (WGS) entry which is preliminary data.</text>
</comment>